<feature type="domain" description="SIPAR" evidence="2">
    <location>
        <begin position="2"/>
        <end position="138"/>
    </location>
</feature>
<dbReference type="EMBL" id="VULM01006746">
    <property type="protein sequence ID" value="KAF1663357.1"/>
    <property type="molecule type" value="Genomic_DNA"/>
</dbReference>
<keyword evidence="1" id="KW-0472">Membrane</keyword>
<dbReference type="Pfam" id="PF15487">
    <property type="entry name" value="FAM220"/>
    <property type="match status" value="1"/>
</dbReference>
<feature type="transmembrane region" description="Helical" evidence="1">
    <location>
        <begin position="126"/>
        <end position="146"/>
    </location>
</feature>
<dbReference type="InterPro" id="IPR029155">
    <property type="entry name" value="SIPAR"/>
</dbReference>
<gene>
    <name evidence="3" type="ORF">FQA23_0000748</name>
</gene>
<proteinExistence type="predicted"/>
<dbReference type="InterPro" id="IPR040355">
    <property type="entry name" value="FAM220A"/>
</dbReference>
<evidence type="ECO:0000313" key="3">
    <source>
        <dbReference type="EMBL" id="KAF1663357.1"/>
    </source>
</evidence>
<evidence type="ECO:0000313" key="4">
    <source>
        <dbReference type="Proteomes" id="UP000751161"/>
    </source>
</evidence>
<evidence type="ECO:0000259" key="2">
    <source>
        <dbReference type="Pfam" id="PF15487"/>
    </source>
</evidence>
<name>A0A8J4LHW0_APTPA</name>
<protein>
    <recommendedName>
        <fullName evidence="2">SIPAR domain-containing protein</fullName>
    </recommendedName>
</protein>
<feature type="non-terminal residue" evidence="3">
    <location>
        <position position="151"/>
    </location>
</feature>
<reference evidence="3" key="1">
    <citation type="journal article" date="2019" name="Gigascience">
        <title>High-coverage genomes to elucidate the evolution of penguins.</title>
        <authorList>
            <person name="Pan H."/>
            <person name="Cole T.L."/>
            <person name="Bi X."/>
            <person name="Fang M."/>
            <person name="Zhou C."/>
            <person name="Yang Z."/>
            <person name="Ksepka D.T."/>
            <person name="Hart T."/>
            <person name="Bouzat J.L."/>
            <person name="Argilla L.S."/>
            <person name="Bertelsen M.F."/>
            <person name="Boersma P.D."/>
            <person name="Bost C.A."/>
            <person name="Cherel Y."/>
            <person name="Dann P."/>
            <person name="Fiddaman S.R."/>
            <person name="Howard P."/>
            <person name="Labuschagne K."/>
            <person name="Mattern T."/>
            <person name="Miller G."/>
            <person name="Parker P."/>
            <person name="Phillips R.A."/>
            <person name="Quillfeldt P."/>
            <person name="Ryan P.G."/>
            <person name="Taylor H."/>
            <person name="Thompson D.R."/>
            <person name="Young M.J."/>
            <person name="Ellegaard M.R."/>
            <person name="Gilbert M.T.P."/>
            <person name="Sinding M.S."/>
            <person name="Pacheco G."/>
            <person name="Shepherd L.D."/>
            <person name="Tennyson A.J.D."/>
            <person name="Grosser S."/>
            <person name="Kay E."/>
            <person name="Nupen L.J."/>
            <person name="Ellenberg U."/>
            <person name="Houston D.M."/>
            <person name="Reeve A.H."/>
            <person name="Johnson K."/>
            <person name="Masello J.F."/>
            <person name="Stracke T."/>
            <person name="McKinlay B."/>
            <person name="Borboroglu P.G."/>
            <person name="Zhang D.X."/>
            <person name="Zhang G."/>
        </authorList>
    </citation>
    <scope>NUCLEOTIDE SEQUENCE</scope>
    <source>
        <strain evidence="3">KP FORT 001</strain>
    </source>
</reference>
<dbReference type="PANTHER" id="PTHR31980">
    <property type="entry name" value="PROTEIN FAM220A"/>
    <property type="match status" value="1"/>
</dbReference>
<accession>A0A8J4LHW0</accession>
<dbReference type="AlphaFoldDB" id="A0A8J4LHW0"/>
<keyword evidence="1" id="KW-0812">Transmembrane</keyword>
<organism evidence="3 4">
    <name type="scientific">Aptenodytes patagonicus</name>
    <name type="common">King penguin</name>
    <dbReference type="NCBI Taxonomy" id="9234"/>
    <lineage>
        <taxon>Eukaryota</taxon>
        <taxon>Metazoa</taxon>
        <taxon>Chordata</taxon>
        <taxon>Craniata</taxon>
        <taxon>Vertebrata</taxon>
        <taxon>Euteleostomi</taxon>
        <taxon>Archelosauria</taxon>
        <taxon>Archosauria</taxon>
        <taxon>Dinosauria</taxon>
        <taxon>Saurischia</taxon>
        <taxon>Theropoda</taxon>
        <taxon>Coelurosauria</taxon>
        <taxon>Aves</taxon>
        <taxon>Neognathae</taxon>
        <taxon>Neoaves</taxon>
        <taxon>Aequornithes</taxon>
        <taxon>Sphenisciformes</taxon>
        <taxon>Spheniscidae</taxon>
        <taxon>Aptenodytes</taxon>
    </lineage>
</organism>
<keyword evidence="1" id="KW-1133">Transmembrane helix</keyword>
<dbReference type="PANTHER" id="PTHR31980:SF1">
    <property type="entry name" value="PROTEIN FAM220A"/>
    <property type="match status" value="1"/>
</dbReference>
<dbReference type="Proteomes" id="UP000751161">
    <property type="component" value="Unassembled WGS sequence"/>
</dbReference>
<keyword evidence="4" id="KW-1185">Reference proteome</keyword>
<comment type="caution">
    <text evidence="3">The sequence shown here is derived from an EMBL/GenBank/DDBJ whole genome shotgun (WGS) entry which is preliminary data.</text>
</comment>
<sequence length="151" mass="17127">MGWLEKACSFAGDFSLCCPGDNLVCFAHFWLGNLWYNKKLQFLELDMSSSKEKELQLAFLKELELGGLPALYSVPVASLNEYAMGLLNNQKPCFFLCYLNLVSSEQTLGYKQMLSNIQYVTNNFHIIQLVISVLAFALAGLWYAVVKVKKY</sequence>
<feature type="non-terminal residue" evidence="3">
    <location>
        <position position="1"/>
    </location>
</feature>
<evidence type="ECO:0000256" key="1">
    <source>
        <dbReference type="SAM" id="Phobius"/>
    </source>
</evidence>